<dbReference type="Gene3D" id="2.40.30.10">
    <property type="entry name" value="Translation factors"/>
    <property type="match status" value="1"/>
</dbReference>
<evidence type="ECO:0008006" key="3">
    <source>
        <dbReference type="Google" id="ProtNLM"/>
    </source>
</evidence>
<dbReference type="AlphaFoldDB" id="A0A2N6SQI8"/>
<organism evidence="1 2">
    <name type="scientific">Finegoldia magna</name>
    <name type="common">Peptostreptococcus magnus</name>
    <dbReference type="NCBI Taxonomy" id="1260"/>
    <lineage>
        <taxon>Bacteria</taxon>
        <taxon>Bacillati</taxon>
        <taxon>Bacillota</taxon>
        <taxon>Tissierellia</taxon>
        <taxon>Tissierellales</taxon>
        <taxon>Peptoniphilaceae</taxon>
        <taxon>Finegoldia</taxon>
    </lineage>
</organism>
<sequence>MDKFQVKILDIKEEYKYVWTYTLEKPDDLNWDEGSSFHLALPGYDETGEVNKKLIHHLSINTLTSEGNIRFTTKIPIRKSPFKKTLSILKIGDTVTIFKLKSHMSLKRENRPLVALSQGLAMSTIRPLIKRFEEDNTDIPEFISVNVNTKDTHLYESDFENIDGSLLVKYWLDSRSDYLEKIKELANDRSDSYFYVVGSENFLLDTLFVLLEEGISEQAIVIDKDKEKRDIFLQSLENYNIIY</sequence>
<dbReference type="InterPro" id="IPR039261">
    <property type="entry name" value="FNR_nucleotide-bd"/>
</dbReference>
<protein>
    <recommendedName>
        <fullName evidence="3">FAD-binding FR-type domain-containing protein</fullName>
    </recommendedName>
</protein>
<accession>A0A2N6SQI8</accession>
<reference evidence="1 2" key="1">
    <citation type="submission" date="2017-09" db="EMBL/GenBank/DDBJ databases">
        <title>Bacterial strain isolated from the female urinary microbiota.</title>
        <authorList>
            <person name="Thomas-White K."/>
            <person name="Kumar N."/>
            <person name="Forster S."/>
            <person name="Putonti C."/>
            <person name="Lawley T."/>
            <person name="Wolfe A.J."/>
        </authorList>
    </citation>
    <scope>NUCLEOTIDE SEQUENCE [LARGE SCALE GENOMIC DNA]</scope>
    <source>
        <strain evidence="1 2">UMB0115</strain>
    </source>
</reference>
<comment type="caution">
    <text evidence="1">The sequence shown here is derived from an EMBL/GenBank/DDBJ whole genome shotgun (WGS) entry which is preliminary data.</text>
</comment>
<dbReference type="Proteomes" id="UP000235723">
    <property type="component" value="Unassembled WGS sequence"/>
</dbReference>
<dbReference type="EMBL" id="PNHD01000024">
    <property type="protein sequence ID" value="PMC59296.1"/>
    <property type="molecule type" value="Genomic_DNA"/>
</dbReference>
<gene>
    <name evidence="1" type="ORF">CJ208_09300</name>
</gene>
<name>A0A2N6SQI8_FINMA</name>
<evidence type="ECO:0000313" key="2">
    <source>
        <dbReference type="Proteomes" id="UP000235723"/>
    </source>
</evidence>
<evidence type="ECO:0000313" key="1">
    <source>
        <dbReference type="EMBL" id="PMC59296.1"/>
    </source>
</evidence>
<dbReference type="RefSeq" id="WP_004815882.1">
    <property type="nucleotide sequence ID" value="NZ_PNHD01000024.1"/>
</dbReference>
<proteinExistence type="predicted"/>
<dbReference type="SUPFAM" id="SSF52343">
    <property type="entry name" value="Ferredoxin reductase-like, C-terminal NADP-linked domain"/>
    <property type="match status" value="1"/>
</dbReference>